<feature type="transmembrane region" description="Helical" evidence="2">
    <location>
        <begin position="523"/>
        <end position="547"/>
    </location>
</feature>
<dbReference type="Proteomes" id="UP001287286">
    <property type="component" value="Unassembled WGS sequence"/>
</dbReference>
<feature type="compositionally biased region" description="Low complexity" evidence="1">
    <location>
        <begin position="628"/>
        <end position="642"/>
    </location>
</feature>
<evidence type="ECO:0000256" key="2">
    <source>
        <dbReference type="SAM" id="Phobius"/>
    </source>
</evidence>
<keyword evidence="2" id="KW-1133">Transmembrane helix</keyword>
<feature type="compositionally biased region" description="Polar residues" evidence="1">
    <location>
        <begin position="614"/>
        <end position="625"/>
    </location>
</feature>
<comment type="caution">
    <text evidence="3">The sequence shown here is derived from an EMBL/GenBank/DDBJ whole genome shotgun (WGS) entry which is preliminary data.</text>
</comment>
<dbReference type="PANTHER" id="PTHR28187:SF1">
    <property type="entry name" value="PROTEIN RCR1-RELATED"/>
    <property type="match status" value="1"/>
</dbReference>
<keyword evidence="2" id="KW-0812">Transmembrane</keyword>
<feature type="compositionally biased region" description="Low complexity" evidence="1">
    <location>
        <begin position="393"/>
        <end position="402"/>
    </location>
</feature>
<feature type="compositionally biased region" description="Low complexity" evidence="1">
    <location>
        <begin position="427"/>
        <end position="438"/>
    </location>
</feature>
<keyword evidence="4" id="KW-1185">Reference proteome</keyword>
<organism evidence="3 4">
    <name type="scientific">Purpureocillium lilacinum</name>
    <name type="common">Paecilomyces lilacinus</name>
    <dbReference type="NCBI Taxonomy" id="33203"/>
    <lineage>
        <taxon>Eukaryota</taxon>
        <taxon>Fungi</taxon>
        <taxon>Dikarya</taxon>
        <taxon>Ascomycota</taxon>
        <taxon>Pezizomycotina</taxon>
        <taxon>Sordariomycetes</taxon>
        <taxon>Hypocreomycetidae</taxon>
        <taxon>Hypocreales</taxon>
        <taxon>Ophiocordycipitaceae</taxon>
        <taxon>Purpureocillium</taxon>
    </lineage>
</organism>
<dbReference type="InterPro" id="IPR020999">
    <property type="entry name" value="Chitin_synth_reg_RCR"/>
</dbReference>
<feature type="region of interest" description="Disordered" evidence="1">
    <location>
        <begin position="600"/>
        <end position="663"/>
    </location>
</feature>
<evidence type="ECO:0000313" key="3">
    <source>
        <dbReference type="EMBL" id="KAK4091443.1"/>
    </source>
</evidence>
<dbReference type="EMBL" id="JAWRVI010000012">
    <property type="protein sequence ID" value="KAK4091443.1"/>
    <property type="molecule type" value="Genomic_DNA"/>
</dbReference>
<protein>
    <recommendedName>
        <fullName evidence="5">Chitin synthesis regulation, Congo red resistance, RCR protein</fullName>
    </recommendedName>
</protein>
<evidence type="ECO:0000313" key="4">
    <source>
        <dbReference type="Proteomes" id="UP001287286"/>
    </source>
</evidence>
<keyword evidence="2" id="KW-0472">Membrane</keyword>
<proteinExistence type="predicted"/>
<dbReference type="PANTHER" id="PTHR28187">
    <property type="entry name" value="PROTEIN RCR1-RELATED"/>
    <property type="match status" value="1"/>
</dbReference>
<reference evidence="3 4" key="1">
    <citation type="journal article" date="2024" name="Microbiol. Resour. Announc.">
        <title>Genome annotations for the ascomycete fungi Trichoderma harzianum, Trichoderma aggressivum, and Purpureocillium lilacinum.</title>
        <authorList>
            <person name="Beijen E.P.W."/>
            <person name="Ohm R.A."/>
        </authorList>
    </citation>
    <scope>NUCLEOTIDE SEQUENCE [LARGE SCALE GENOMIC DNA]</scope>
    <source>
        <strain evidence="3 4">CBS 150709</strain>
    </source>
</reference>
<dbReference type="Pfam" id="PF12273">
    <property type="entry name" value="RCR"/>
    <property type="match status" value="1"/>
</dbReference>
<evidence type="ECO:0008006" key="5">
    <source>
        <dbReference type="Google" id="ProtNLM"/>
    </source>
</evidence>
<gene>
    <name evidence="3" type="ORF">Purlil1_4457</name>
</gene>
<feature type="compositionally biased region" description="Pro residues" evidence="1">
    <location>
        <begin position="654"/>
        <end position="663"/>
    </location>
</feature>
<name>A0ABR0C6T4_PURLI</name>
<evidence type="ECO:0000256" key="1">
    <source>
        <dbReference type="SAM" id="MobiDB-lite"/>
    </source>
</evidence>
<accession>A0ABR0C6T4</accession>
<sequence>MLNPQLDPKLTVGRDAFARSQRLLHLGEPLGRILQGRATRAQGLLCTDKARHGAMAPQGSDLPQRCGGAKSSAPCFREGQNDFMRFHARGPACQPGRTVVISVSDGRLKRHRAEAGSGAGPQVLEANLVARPRVRSRGVGTVLYRTPSFPQISRMDARGEQNSIRACHFGSPDARRRFTYVVSVNGGDPDRHGRSVAVLAPGGLGQAARWRGEASPSTLRDVTMMKRVRPVPAKGHERMAQRPHVIRRFHSAQPPWNQPKSLQASPPHGAHLLRGGAWSHLPEGGGATGKKKKLGCFAEPTLKSGASTQPNQTAVGRGKRGGVVLAGKAEGHALPACRVKRAIMNDGRRDLVRRSQSQAGAALQLRHGRTRDTRWRIHDTGNMEQTCRPPDVSSWQSVSSRSGAGRAVHGLRARPRPRWAQAGPSGGSLWSSVGSSLSNNRPRVDAVAFGSAPPPPQDQARGAPSYTSYGDRNPTSQQAASISAPAAIATAFLFAMAPTSSELAKRYYCNGYGYCYNSRWYDWGRWVVVGAIIFFCLLILLSCTCVARRRRRRGAQPMYGTGWMAPAGKYGQNGHEMNNYQTGYNQQGYDQQQYQQGWNQQAGYANPPPAYGQQHPQYTGTTFNPNDGYYGQQQGQQYGVQQPAHTYQREGNFSPPPGPPPGK</sequence>
<feature type="region of interest" description="Disordered" evidence="1">
    <location>
        <begin position="377"/>
        <end position="476"/>
    </location>
</feature>